<dbReference type="VEuPathDB" id="VectorBase:GPPI018488"/>
<organism evidence="2 3">
    <name type="scientific">Glossina palpalis gambiensis</name>
    <dbReference type="NCBI Taxonomy" id="67801"/>
    <lineage>
        <taxon>Eukaryota</taxon>
        <taxon>Metazoa</taxon>
        <taxon>Ecdysozoa</taxon>
        <taxon>Arthropoda</taxon>
        <taxon>Hexapoda</taxon>
        <taxon>Insecta</taxon>
        <taxon>Pterygota</taxon>
        <taxon>Neoptera</taxon>
        <taxon>Endopterygota</taxon>
        <taxon>Diptera</taxon>
        <taxon>Brachycera</taxon>
        <taxon>Muscomorpha</taxon>
        <taxon>Hippoboscoidea</taxon>
        <taxon>Glossinidae</taxon>
        <taxon>Glossina</taxon>
    </lineage>
</organism>
<proteinExistence type="predicted"/>
<dbReference type="Proteomes" id="UP000092460">
    <property type="component" value="Unassembled WGS sequence"/>
</dbReference>
<protein>
    <submittedName>
        <fullName evidence="2">Uncharacterized protein</fullName>
    </submittedName>
</protein>
<feature type="compositionally biased region" description="Basic residues" evidence="1">
    <location>
        <begin position="37"/>
        <end position="71"/>
    </location>
</feature>
<dbReference type="EnsemblMetazoa" id="GPPI018488-RA">
    <property type="protein sequence ID" value="GPPI018488-PA"/>
    <property type="gene ID" value="GPPI018488"/>
</dbReference>
<reference evidence="3" key="1">
    <citation type="submission" date="2015-01" db="EMBL/GenBank/DDBJ databases">
        <authorList>
            <person name="Aksoy S."/>
            <person name="Warren W."/>
            <person name="Wilson R.K."/>
        </authorList>
    </citation>
    <scope>NUCLEOTIDE SEQUENCE [LARGE SCALE GENOMIC DNA]</scope>
    <source>
        <strain evidence="3">IAEA</strain>
    </source>
</reference>
<keyword evidence="3" id="KW-1185">Reference proteome</keyword>
<evidence type="ECO:0000313" key="2">
    <source>
        <dbReference type="EnsemblMetazoa" id="GPPI018488-PA"/>
    </source>
</evidence>
<feature type="region of interest" description="Disordered" evidence="1">
    <location>
        <begin position="35"/>
        <end position="71"/>
    </location>
</feature>
<reference evidence="2" key="2">
    <citation type="submission" date="2020-05" db="UniProtKB">
        <authorList>
            <consortium name="EnsemblMetazoa"/>
        </authorList>
    </citation>
    <scope>IDENTIFICATION</scope>
    <source>
        <strain evidence="2">IAEA</strain>
    </source>
</reference>
<dbReference type="AlphaFoldDB" id="A0A1B0B4F6"/>
<sequence>MIALAGTAAAAAAAAAVDLCIEHIIAQNIFKQTDRRKTCKNKLSSKKHTAAQYHHHHHHHHHHQQHYHHQHSAPSPLITITEHNLQMVSGTRLMFSAL</sequence>
<accession>A0A1B0B4F6</accession>
<evidence type="ECO:0000256" key="1">
    <source>
        <dbReference type="SAM" id="MobiDB-lite"/>
    </source>
</evidence>
<evidence type="ECO:0000313" key="3">
    <source>
        <dbReference type="Proteomes" id="UP000092460"/>
    </source>
</evidence>
<name>A0A1B0B4F6_9MUSC</name>
<dbReference type="EMBL" id="JXJN01008300">
    <property type="status" value="NOT_ANNOTATED_CDS"/>
    <property type="molecule type" value="Genomic_DNA"/>
</dbReference>